<dbReference type="EMBL" id="AGNK02003246">
    <property type="status" value="NOT_ANNOTATED_CDS"/>
    <property type="molecule type" value="Genomic_DNA"/>
</dbReference>
<reference evidence="2" key="1">
    <citation type="journal article" date="2012" name="Nat. Biotechnol.">
        <title>Reference genome sequence of the model plant Setaria.</title>
        <authorList>
            <person name="Bennetzen J.L."/>
            <person name="Schmutz J."/>
            <person name="Wang H."/>
            <person name="Percifield R."/>
            <person name="Hawkins J."/>
            <person name="Pontaroli A.C."/>
            <person name="Estep M."/>
            <person name="Feng L."/>
            <person name="Vaughn J.N."/>
            <person name="Grimwood J."/>
            <person name="Jenkins J."/>
            <person name="Barry K."/>
            <person name="Lindquist E."/>
            <person name="Hellsten U."/>
            <person name="Deshpande S."/>
            <person name="Wang X."/>
            <person name="Wu X."/>
            <person name="Mitros T."/>
            <person name="Triplett J."/>
            <person name="Yang X."/>
            <person name="Ye C.Y."/>
            <person name="Mauro-Herrera M."/>
            <person name="Wang L."/>
            <person name="Li P."/>
            <person name="Sharma M."/>
            <person name="Sharma R."/>
            <person name="Ronald P.C."/>
            <person name="Panaud O."/>
            <person name="Kellogg E.A."/>
            <person name="Brutnell T.P."/>
            <person name="Doust A.N."/>
            <person name="Tuskan G.A."/>
            <person name="Rokhsar D."/>
            <person name="Devos K.M."/>
        </authorList>
    </citation>
    <scope>NUCLEOTIDE SEQUENCE [LARGE SCALE GENOMIC DNA]</scope>
    <source>
        <strain evidence="2">cv. Yugu1</strain>
    </source>
</reference>
<name>K3XP97_SETIT</name>
<dbReference type="Gramene" id="KQL06401">
    <property type="protein sequence ID" value="KQL06401"/>
    <property type="gene ID" value="SETIT_003720mg"/>
</dbReference>
<reference evidence="1" key="2">
    <citation type="submission" date="2018-08" db="UniProtKB">
        <authorList>
            <consortium name="EnsemblPlants"/>
        </authorList>
    </citation>
    <scope>IDENTIFICATION</scope>
    <source>
        <strain evidence="1">Yugu1</strain>
    </source>
</reference>
<evidence type="ECO:0000313" key="1">
    <source>
        <dbReference type="EnsemblPlants" id="KQL06401"/>
    </source>
</evidence>
<dbReference type="InParanoid" id="K3XP97"/>
<proteinExistence type="predicted"/>
<protein>
    <submittedName>
        <fullName evidence="1">Uncharacterized protein</fullName>
    </submittedName>
</protein>
<sequence length="50" mass="5799">MHLQVVWWSTVHTQGLSSFTQSTVLSQVMSPNKHWILKRKPSKKSLLCSF</sequence>
<organism evidence="1 2">
    <name type="scientific">Setaria italica</name>
    <name type="common">Foxtail millet</name>
    <name type="synonym">Panicum italicum</name>
    <dbReference type="NCBI Taxonomy" id="4555"/>
    <lineage>
        <taxon>Eukaryota</taxon>
        <taxon>Viridiplantae</taxon>
        <taxon>Streptophyta</taxon>
        <taxon>Embryophyta</taxon>
        <taxon>Tracheophyta</taxon>
        <taxon>Spermatophyta</taxon>
        <taxon>Magnoliopsida</taxon>
        <taxon>Liliopsida</taxon>
        <taxon>Poales</taxon>
        <taxon>Poaceae</taxon>
        <taxon>PACMAD clade</taxon>
        <taxon>Panicoideae</taxon>
        <taxon>Panicodae</taxon>
        <taxon>Paniceae</taxon>
        <taxon>Cenchrinae</taxon>
        <taxon>Setaria</taxon>
    </lineage>
</organism>
<dbReference type="EnsemblPlants" id="KQL06401">
    <property type="protein sequence ID" value="KQL06401"/>
    <property type="gene ID" value="SETIT_003720mg"/>
</dbReference>
<dbReference type="HOGENOM" id="CLU_3127834_0_0_1"/>
<accession>K3XP97</accession>
<evidence type="ECO:0000313" key="2">
    <source>
        <dbReference type="Proteomes" id="UP000004995"/>
    </source>
</evidence>
<keyword evidence="2" id="KW-1185">Reference proteome</keyword>
<dbReference type="Proteomes" id="UP000004995">
    <property type="component" value="Unassembled WGS sequence"/>
</dbReference>
<dbReference type="AlphaFoldDB" id="K3XP97"/>